<evidence type="ECO:0000313" key="19">
    <source>
        <dbReference type="Proteomes" id="UP001150941"/>
    </source>
</evidence>
<comment type="catalytic activity">
    <reaction evidence="1 15">
        <text>S-ubiquitinyl-[E2 ubiquitin-conjugating enzyme]-L-cysteine + [acceptor protein]-L-lysine = [E2 ubiquitin-conjugating enzyme]-L-cysteine + N(6)-ubiquitinyl-[acceptor protein]-L-lysine.</text>
        <dbReference type="EC" id="2.3.2.27"/>
    </reaction>
</comment>
<dbReference type="Pfam" id="PF07574">
    <property type="entry name" value="SMC_Nse1"/>
    <property type="match status" value="1"/>
</dbReference>
<evidence type="ECO:0000256" key="15">
    <source>
        <dbReference type="RuleBase" id="RU368018"/>
    </source>
</evidence>
<sequence>MDMSYDDRNRAFAQAFMARSSMTFKEGRAVLAAIFSAHDNNSVDPTDIEEQQFVDYIAAANSAISPFDFEIRSTLRQVPKAQDPGTPQSPPERVYALVNTTSDPLTQLATTYTPDQIAFVKRVLDYMFDTNNTRLCEGMVITHMQAANLARPPAGERHRRESGTEDSQSGPVGALTMTEAETMVQRLMSEGWLERSPKDYISLTPRALMELRHWLVSEYNDENFRDRPGRQKIKFCAACKDIMTVGQRCDNRDCPGRLHDHCTENFFRMERAEVCPQCKQAWTGESFVGERAVIQFNRNRDRNVPTRLPRRSEPVSRTISEETVPGGSEQVSEEDEDDGELEDEGMEDKEDEEDEEN</sequence>
<feature type="compositionally biased region" description="Basic and acidic residues" evidence="16">
    <location>
        <begin position="303"/>
        <end position="314"/>
    </location>
</feature>
<evidence type="ECO:0000313" key="18">
    <source>
        <dbReference type="EMBL" id="KAJ5219712.1"/>
    </source>
</evidence>
<keyword evidence="11 15" id="KW-0862">Zinc</keyword>
<evidence type="ECO:0000256" key="10">
    <source>
        <dbReference type="ARBA" id="ARBA00022786"/>
    </source>
</evidence>
<evidence type="ECO:0000256" key="12">
    <source>
        <dbReference type="ARBA" id="ARBA00023172"/>
    </source>
</evidence>
<dbReference type="InterPro" id="IPR014857">
    <property type="entry name" value="Nse1_RING_C4HC3-type"/>
</dbReference>
<reference evidence="18" key="1">
    <citation type="submission" date="2022-11" db="EMBL/GenBank/DDBJ databases">
        <authorList>
            <person name="Petersen C."/>
        </authorList>
    </citation>
    <scope>NUCLEOTIDE SEQUENCE</scope>
    <source>
        <strain evidence="18">IBT 19713</strain>
    </source>
</reference>
<evidence type="ECO:0000256" key="11">
    <source>
        <dbReference type="ARBA" id="ARBA00022833"/>
    </source>
</evidence>
<dbReference type="InterPro" id="IPR011513">
    <property type="entry name" value="Nse1"/>
</dbReference>
<evidence type="ECO:0000256" key="8">
    <source>
        <dbReference type="ARBA" id="ARBA00022763"/>
    </source>
</evidence>
<organism evidence="18 19">
    <name type="scientific">Penicillium chermesinum</name>
    <dbReference type="NCBI Taxonomy" id="63820"/>
    <lineage>
        <taxon>Eukaryota</taxon>
        <taxon>Fungi</taxon>
        <taxon>Dikarya</taxon>
        <taxon>Ascomycota</taxon>
        <taxon>Pezizomycotina</taxon>
        <taxon>Eurotiomycetes</taxon>
        <taxon>Eurotiomycetidae</taxon>
        <taxon>Eurotiales</taxon>
        <taxon>Aspergillaceae</taxon>
        <taxon>Penicillium</taxon>
    </lineage>
</organism>
<comment type="subunit">
    <text evidence="15">Component of the Smc5-Smc6 complex.</text>
</comment>
<dbReference type="InterPro" id="IPR036388">
    <property type="entry name" value="WH-like_DNA-bd_sf"/>
</dbReference>
<protein>
    <recommendedName>
        <fullName evidence="5 15">Non-structural maintenance of chromosomes element 1 homolog</fullName>
        <ecNumber evidence="4 15">2.3.2.27</ecNumber>
    </recommendedName>
</protein>
<keyword evidence="19" id="KW-1185">Reference proteome</keyword>
<evidence type="ECO:0000256" key="14">
    <source>
        <dbReference type="ARBA" id="ARBA00023242"/>
    </source>
</evidence>
<evidence type="ECO:0000256" key="7">
    <source>
        <dbReference type="ARBA" id="ARBA00022723"/>
    </source>
</evidence>
<keyword evidence="9 15" id="KW-0863">Zinc-finger</keyword>
<dbReference type="OrthoDB" id="185455at2759"/>
<comment type="subcellular location">
    <subcellularLocation>
        <location evidence="2 15">Nucleus</location>
    </subcellularLocation>
</comment>
<dbReference type="PANTHER" id="PTHR20973">
    <property type="entry name" value="NON-SMC ELEMENT 1-RELATED"/>
    <property type="match status" value="1"/>
</dbReference>
<feature type="compositionally biased region" description="Acidic residues" evidence="16">
    <location>
        <begin position="331"/>
        <end position="357"/>
    </location>
</feature>
<feature type="region of interest" description="Disordered" evidence="16">
    <location>
        <begin position="150"/>
        <end position="172"/>
    </location>
</feature>
<dbReference type="GO" id="GO:0008270">
    <property type="term" value="F:zinc ion binding"/>
    <property type="evidence" value="ECO:0007669"/>
    <property type="project" value="UniProtKB-KW"/>
</dbReference>
<comment type="caution">
    <text evidence="18">The sequence shown here is derived from an EMBL/GenBank/DDBJ whole genome shotgun (WGS) entry which is preliminary data.</text>
</comment>
<dbReference type="CDD" id="cd16493">
    <property type="entry name" value="RING-CH-C4HC3_NSE1"/>
    <property type="match status" value="1"/>
</dbReference>
<dbReference type="AlphaFoldDB" id="A0A9W9NGY8"/>
<dbReference type="Gene3D" id="3.30.40.10">
    <property type="entry name" value="Zinc/RING finger domain, C3HC4 (zinc finger)"/>
    <property type="match status" value="1"/>
</dbReference>
<evidence type="ECO:0000256" key="4">
    <source>
        <dbReference type="ARBA" id="ARBA00012483"/>
    </source>
</evidence>
<comment type="similarity">
    <text evidence="3 15">Belongs to the NSE1 family.</text>
</comment>
<evidence type="ECO:0000256" key="13">
    <source>
        <dbReference type="ARBA" id="ARBA00023204"/>
    </source>
</evidence>
<dbReference type="GO" id="GO:0000724">
    <property type="term" value="P:double-strand break repair via homologous recombination"/>
    <property type="evidence" value="ECO:0007669"/>
    <property type="project" value="TreeGrafter"/>
</dbReference>
<dbReference type="GO" id="GO:0061630">
    <property type="term" value="F:ubiquitin protein ligase activity"/>
    <property type="evidence" value="ECO:0007669"/>
    <property type="project" value="UniProtKB-EC"/>
</dbReference>
<evidence type="ECO:0000256" key="1">
    <source>
        <dbReference type="ARBA" id="ARBA00000900"/>
    </source>
</evidence>
<reference evidence="18" key="2">
    <citation type="journal article" date="2023" name="IMA Fungus">
        <title>Comparative genomic study of the Penicillium genus elucidates a diverse pangenome and 15 lateral gene transfer events.</title>
        <authorList>
            <person name="Petersen C."/>
            <person name="Sorensen T."/>
            <person name="Nielsen M.R."/>
            <person name="Sondergaard T.E."/>
            <person name="Sorensen J.L."/>
            <person name="Fitzpatrick D.A."/>
            <person name="Frisvad J.C."/>
            <person name="Nielsen K.L."/>
        </authorList>
    </citation>
    <scope>NUCLEOTIDE SEQUENCE</scope>
    <source>
        <strain evidence="18">IBT 19713</strain>
    </source>
</reference>
<dbReference type="RefSeq" id="XP_058326542.1">
    <property type="nucleotide sequence ID" value="XM_058478212.1"/>
</dbReference>
<evidence type="ECO:0000256" key="9">
    <source>
        <dbReference type="ARBA" id="ARBA00022771"/>
    </source>
</evidence>
<evidence type="ECO:0000256" key="16">
    <source>
        <dbReference type="SAM" id="MobiDB-lite"/>
    </source>
</evidence>
<evidence type="ECO:0000256" key="3">
    <source>
        <dbReference type="ARBA" id="ARBA00010258"/>
    </source>
</evidence>
<dbReference type="EC" id="2.3.2.27" evidence="4 15"/>
<keyword evidence="14 15" id="KW-0539">Nucleus</keyword>
<dbReference type="PANTHER" id="PTHR20973:SF0">
    <property type="entry name" value="NON-STRUCTURAL MAINTENANCE OF CHROMOSOMES ELEMENT 1 HOMOLOG"/>
    <property type="match status" value="1"/>
</dbReference>
<feature type="domain" description="Non-structural maintenance of chromosomes element 1 RING C4HC3-type" evidence="17">
    <location>
        <begin position="236"/>
        <end position="278"/>
    </location>
</feature>
<evidence type="ECO:0000259" key="17">
    <source>
        <dbReference type="Pfam" id="PF08746"/>
    </source>
</evidence>
<dbReference type="InterPro" id="IPR013083">
    <property type="entry name" value="Znf_RING/FYVE/PHD"/>
</dbReference>
<dbReference type="GeneID" id="83205515"/>
<dbReference type="EMBL" id="JAPQKS010000007">
    <property type="protein sequence ID" value="KAJ5219712.1"/>
    <property type="molecule type" value="Genomic_DNA"/>
</dbReference>
<keyword evidence="8 15" id="KW-0227">DNA damage</keyword>
<dbReference type="Proteomes" id="UP001150941">
    <property type="component" value="Unassembled WGS sequence"/>
</dbReference>
<dbReference type="GO" id="GO:0005634">
    <property type="term" value="C:nucleus"/>
    <property type="evidence" value="ECO:0007669"/>
    <property type="project" value="UniProtKB-SubCell"/>
</dbReference>
<keyword evidence="7 15" id="KW-0479">Metal-binding</keyword>
<dbReference type="Pfam" id="PF08746">
    <property type="entry name" value="zf-RING-like"/>
    <property type="match status" value="1"/>
</dbReference>
<keyword evidence="6 15" id="KW-0808">Transferase</keyword>
<dbReference type="Gene3D" id="1.10.10.10">
    <property type="entry name" value="Winged helix-like DNA-binding domain superfamily/Winged helix DNA-binding domain"/>
    <property type="match status" value="1"/>
</dbReference>
<keyword evidence="12 15" id="KW-0233">DNA recombination</keyword>
<evidence type="ECO:0000256" key="6">
    <source>
        <dbReference type="ARBA" id="ARBA00022679"/>
    </source>
</evidence>
<evidence type="ECO:0000256" key="5">
    <source>
        <dbReference type="ARBA" id="ARBA00019422"/>
    </source>
</evidence>
<comment type="function">
    <text evidence="15">Acts in a DNA repair pathway for removal of UV-induced DNA damage that is distinct from classical nucleotide excision repair and in repair of ionizing radiation damage. Functions in homologous recombination repair of DNA double strand breaks and in recovery of stalled replication forks.</text>
</comment>
<feature type="region of interest" description="Disordered" evidence="16">
    <location>
        <begin position="303"/>
        <end position="357"/>
    </location>
</feature>
<proteinExistence type="inferred from homology"/>
<gene>
    <name evidence="18" type="ORF">N7468_008916</name>
</gene>
<dbReference type="GO" id="GO:0030915">
    <property type="term" value="C:Smc5-Smc6 complex"/>
    <property type="evidence" value="ECO:0007669"/>
    <property type="project" value="UniProtKB-UniRule"/>
</dbReference>
<accession>A0A9W9NGY8</accession>
<keyword evidence="13 15" id="KW-0234">DNA repair</keyword>
<feature type="compositionally biased region" description="Basic and acidic residues" evidence="16">
    <location>
        <begin position="154"/>
        <end position="163"/>
    </location>
</feature>
<name>A0A9W9NGY8_9EURO</name>
<keyword evidence="10 15" id="KW-0833">Ubl conjugation pathway</keyword>
<evidence type="ECO:0000256" key="2">
    <source>
        <dbReference type="ARBA" id="ARBA00004123"/>
    </source>
</evidence>
<dbReference type="Gene3D" id="3.90.1150.220">
    <property type="match status" value="1"/>
</dbReference>